<feature type="compositionally biased region" description="Basic and acidic residues" evidence="4">
    <location>
        <begin position="278"/>
        <end position="294"/>
    </location>
</feature>
<dbReference type="AlphaFoldDB" id="A0A8J4YGU8"/>
<feature type="compositionally biased region" description="Basic and acidic residues" evidence="4">
    <location>
        <begin position="671"/>
        <end position="681"/>
    </location>
</feature>
<dbReference type="GO" id="GO:0005634">
    <property type="term" value="C:nucleus"/>
    <property type="evidence" value="ECO:0007669"/>
    <property type="project" value="UniProtKB-SubCell"/>
</dbReference>
<evidence type="ECO:0000256" key="1">
    <source>
        <dbReference type="ARBA" id="ARBA00004123"/>
    </source>
</evidence>
<evidence type="ECO:0000313" key="6">
    <source>
        <dbReference type="Proteomes" id="UP000770661"/>
    </source>
</evidence>
<evidence type="ECO:0000256" key="3">
    <source>
        <dbReference type="ARBA" id="ARBA00023242"/>
    </source>
</evidence>
<feature type="compositionally biased region" description="Basic and acidic residues" evidence="4">
    <location>
        <begin position="197"/>
        <end position="206"/>
    </location>
</feature>
<feature type="compositionally biased region" description="Basic residues" evidence="4">
    <location>
        <begin position="173"/>
        <end position="184"/>
    </location>
</feature>
<keyword evidence="2" id="KW-0597">Phosphoprotein</keyword>
<dbReference type="GO" id="GO:0033314">
    <property type="term" value="P:mitotic DNA replication checkpoint signaling"/>
    <property type="evidence" value="ECO:0007669"/>
    <property type="project" value="TreeGrafter"/>
</dbReference>
<feature type="compositionally biased region" description="Acidic residues" evidence="4">
    <location>
        <begin position="610"/>
        <end position="621"/>
    </location>
</feature>
<feature type="compositionally biased region" description="Acidic residues" evidence="4">
    <location>
        <begin position="268"/>
        <end position="277"/>
    </location>
</feature>
<comment type="caution">
    <text evidence="5">The sequence shown here is derived from an EMBL/GenBank/DDBJ whole genome shotgun (WGS) entry which is preliminary data.</text>
</comment>
<evidence type="ECO:0000256" key="2">
    <source>
        <dbReference type="ARBA" id="ARBA00022553"/>
    </source>
</evidence>
<dbReference type="PANTHER" id="PTHR14396:SF10">
    <property type="entry name" value="CLASPIN"/>
    <property type="match status" value="1"/>
</dbReference>
<evidence type="ECO:0000256" key="4">
    <source>
        <dbReference type="SAM" id="MobiDB-lite"/>
    </source>
</evidence>
<dbReference type="EMBL" id="JACEEZ010009259">
    <property type="protein sequence ID" value="KAG0722619.1"/>
    <property type="molecule type" value="Genomic_DNA"/>
</dbReference>
<dbReference type="OrthoDB" id="6366884at2759"/>
<proteinExistence type="predicted"/>
<feature type="compositionally biased region" description="Basic and acidic residues" evidence="4">
    <location>
        <begin position="32"/>
        <end position="45"/>
    </location>
</feature>
<feature type="compositionally biased region" description="Acidic residues" evidence="4">
    <location>
        <begin position="635"/>
        <end position="655"/>
    </location>
</feature>
<evidence type="ECO:0000313" key="5">
    <source>
        <dbReference type="EMBL" id="KAG0722619.1"/>
    </source>
</evidence>
<feature type="compositionally biased region" description="Low complexity" evidence="4">
    <location>
        <begin position="318"/>
        <end position="334"/>
    </location>
</feature>
<protein>
    <submittedName>
        <fullName evidence="5">Claspin</fullName>
    </submittedName>
</protein>
<accession>A0A8J4YGU8</accession>
<feature type="compositionally biased region" description="Acidic residues" evidence="4">
    <location>
        <begin position="583"/>
        <end position="602"/>
    </location>
</feature>
<feature type="region of interest" description="Disordered" evidence="4">
    <location>
        <begin position="263"/>
        <end position="369"/>
    </location>
</feature>
<feature type="region of interest" description="Disordered" evidence="4">
    <location>
        <begin position="567"/>
        <end position="729"/>
    </location>
</feature>
<feature type="compositionally biased region" description="Basic and acidic residues" evidence="4">
    <location>
        <begin position="624"/>
        <end position="634"/>
    </location>
</feature>
<sequence length="942" mass="105304">MSLENMMAMQPPDQGTGHDETQDAMFPEVEETASKNDESEVKAIDEDSVDADLDLSSRRSKMIILSDDEDSNPQSESGTYHLMEDKDRTAQRKMTVIGSDSESDEDSILFYKKPNTEKPTKFIVTSPSSEKTVYNRDIFDTELSDEDQPLQSEERSHSPPDLQESEMAAPPKDKKKVKKARKSSVKAQQEIQSIHSETQRMVRESRISLPYRRPKQRTLAEFLARRKQTSIAPSIKNQTLKMTMRNMECIRLLEEKKKRVDELYNENSDSDSEDADDRDWHSGQKDDPSGKDETLDSPTVTEESVGEVILPDLTAPFNESSVQEENSQESCSESHTFTSEDEGLGLGASEENTVREHSSPADISQFGGIASTNNIENGMPVTEQINSEDKLSENVSIKTGINTEFSDNEEEGMSEELQTPLAEERRHFSTSNSTDTSKLTPKLKFLSSILPEERLKKIMSITPKLNSGKKADFIDLEERSPLQDTGICEFKDRFMRQTSMKEKPEDKQQLSLNLVSEQDDGTEGQRQVSSSLLNTVDAKQDQVTREGVPGSQFTSFKAALQAKIREQREIHRVRRLQEKQFMETEEIPEDYQNDILPDEEAELTDKSETDYETESEPEENDVVITDHKREKSCYVDDEADEDEDGEETENNDAEQEAGPASDSDDENDTIEATKERKRIIQDPDDDSEEEEHESITFDWDETQGGQSQPAAHTEDLSASFTYKRGDTLDKDASTTSFDSSFELYGSVIAGHQPRGGMKVNAENGLSQFLTKNKSSSFSSTLSTSSKKQELSLPAEDSADIFNNEGTSASQGVLDLNFSSLDSTQPHESNKENESFSKLHLDLGRIDGTQDKDELIGLCSGQFSDETEAATEVRELCGDGVTPTQEINELLGLCSGRFGGAKQGESSQQKNSLGGPQTLLVSQDDHDEDELLGLCTAKFTTYV</sequence>
<feature type="compositionally biased region" description="Polar residues" evidence="4">
    <location>
        <begin position="123"/>
        <end position="132"/>
    </location>
</feature>
<reference evidence="5" key="1">
    <citation type="submission" date="2020-07" db="EMBL/GenBank/DDBJ databases">
        <title>The High-quality genome of the commercially important snow crab, Chionoecetes opilio.</title>
        <authorList>
            <person name="Jeong J.-H."/>
            <person name="Ryu S."/>
        </authorList>
    </citation>
    <scope>NUCLEOTIDE SEQUENCE</scope>
    <source>
        <strain evidence="5">MADBK_172401_WGS</strain>
        <tissue evidence="5">Digestive gland</tissue>
    </source>
</reference>
<keyword evidence="3" id="KW-0539">Nucleus</keyword>
<feature type="compositionally biased region" description="Polar residues" evidence="4">
    <location>
        <begin position="703"/>
        <end position="720"/>
    </location>
</feature>
<comment type="subcellular location">
    <subcellularLocation>
        <location evidence="1">Nucleus</location>
    </subcellularLocation>
</comment>
<feature type="region of interest" description="Disordered" evidence="4">
    <location>
        <begin position="1"/>
        <end position="210"/>
    </location>
</feature>
<dbReference type="GO" id="GO:0010997">
    <property type="term" value="F:anaphase-promoting complex binding"/>
    <property type="evidence" value="ECO:0007669"/>
    <property type="project" value="TreeGrafter"/>
</dbReference>
<dbReference type="Proteomes" id="UP000770661">
    <property type="component" value="Unassembled WGS sequence"/>
</dbReference>
<gene>
    <name evidence="5" type="primary">CLSPN_1</name>
    <name evidence="5" type="ORF">GWK47_005915</name>
</gene>
<name>A0A8J4YGU8_CHIOP</name>
<organism evidence="5 6">
    <name type="scientific">Chionoecetes opilio</name>
    <name type="common">Atlantic snow crab</name>
    <name type="synonym">Cancer opilio</name>
    <dbReference type="NCBI Taxonomy" id="41210"/>
    <lineage>
        <taxon>Eukaryota</taxon>
        <taxon>Metazoa</taxon>
        <taxon>Ecdysozoa</taxon>
        <taxon>Arthropoda</taxon>
        <taxon>Crustacea</taxon>
        <taxon>Multicrustacea</taxon>
        <taxon>Malacostraca</taxon>
        <taxon>Eumalacostraca</taxon>
        <taxon>Eucarida</taxon>
        <taxon>Decapoda</taxon>
        <taxon>Pleocyemata</taxon>
        <taxon>Brachyura</taxon>
        <taxon>Eubrachyura</taxon>
        <taxon>Majoidea</taxon>
        <taxon>Majidae</taxon>
        <taxon>Chionoecetes</taxon>
    </lineage>
</organism>
<feature type="compositionally biased region" description="Basic and acidic residues" evidence="4">
    <location>
        <begin position="567"/>
        <end position="582"/>
    </location>
</feature>
<dbReference type="GO" id="GO:0007095">
    <property type="term" value="P:mitotic G2 DNA damage checkpoint signaling"/>
    <property type="evidence" value="ECO:0007669"/>
    <property type="project" value="TreeGrafter"/>
</dbReference>
<dbReference type="PANTHER" id="PTHR14396">
    <property type="entry name" value="CLASPIN"/>
    <property type="match status" value="1"/>
</dbReference>
<feature type="compositionally biased region" description="Acidic residues" evidence="4">
    <location>
        <begin position="682"/>
        <end position="692"/>
    </location>
</feature>
<dbReference type="InterPro" id="IPR024146">
    <property type="entry name" value="Claspin"/>
</dbReference>
<keyword evidence="6" id="KW-1185">Reference proteome</keyword>